<evidence type="ECO:0000256" key="5">
    <source>
        <dbReference type="SAM" id="SignalP"/>
    </source>
</evidence>
<dbReference type="AlphaFoldDB" id="A0A0U2WD90"/>
<feature type="chain" id="PRO_5043365958" evidence="5">
    <location>
        <begin position="27"/>
        <end position="368"/>
    </location>
</feature>
<evidence type="ECO:0000256" key="3">
    <source>
        <dbReference type="ARBA" id="ARBA00022729"/>
    </source>
</evidence>
<dbReference type="OrthoDB" id="9776801at2"/>
<dbReference type="KEGG" id="pnp:IJ22_51460"/>
<dbReference type="PANTHER" id="PTHR33376">
    <property type="match status" value="1"/>
</dbReference>
<dbReference type="Proteomes" id="UP000061660">
    <property type="component" value="Chromosome"/>
</dbReference>
<dbReference type="InterPro" id="IPR018389">
    <property type="entry name" value="DctP_fam"/>
</dbReference>
<dbReference type="InterPro" id="IPR004682">
    <property type="entry name" value="TRAP_DctP"/>
</dbReference>
<evidence type="ECO:0000313" key="6">
    <source>
        <dbReference type="EMBL" id="ALS25405.1"/>
    </source>
</evidence>
<dbReference type="Gene3D" id="3.40.190.170">
    <property type="entry name" value="Bacterial extracellular solute-binding protein, family 7"/>
    <property type="match status" value="1"/>
</dbReference>
<evidence type="ECO:0000256" key="2">
    <source>
        <dbReference type="ARBA" id="ARBA00022448"/>
    </source>
</evidence>
<evidence type="ECO:0000256" key="1">
    <source>
        <dbReference type="ARBA" id="ARBA00009023"/>
    </source>
</evidence>
<dbReference type="NCBIfam" id="TIGR00787">
    <property type="entry name" value="dctP"/>
    <property type="match status" value="1"/>
</dbReference>
<dbReference type="InterPro" id="IPR038404">
    <property type="entry name" value="TRAP_DctP_sf"/>
</dbReference>
<proteinExistence type="inferred from homology"/>
<dbReference type="PROSITE" id="PS51257">
    <property type="entry name" value="PROKAR_LIPOPROTEIN"/>
    <property type="match status" value="1"/>
</dbReference>
<sequence length="368" mass="40333" precursor="true">MKKWLKPLVIGLTVLSLLVVTGCGNAGSGGTQGGNGDSGANVANGASTPAAAKAQDSANVKTRVMKAGIVSPKGHPQGLGLEKFAELVEQKSGGKMKVQRFYDASLGDDKKMMEAVQGGLQEVAGITTPPIFGTIKAFGIFDFPFVINNEKQADAVMDGPIGQKLMDLLPQHKIIGLSYWENGFRSITNSKHPITRVEDFKGIKIRTLPNPIHLEMFKTLGANPTPMVFSEVFSALESKAIDGQENSFAVVESHKLYEVQKYLTITNHLYAPTILIFSKKYWDQLSDEERKIVQEAAAESGKFQRETNRAMAQETLEKLKAAGMQVNEMSPEEKAKMQQLTRPLIDKFSKEIGEDLVKELFKELDSIK</sequence>
<dbReference type="GO" id="GO:0030288">
    <property type="term" value="C:outer membrane-bounded periplasmic space"/>
    <property type="evidence" value="ECO:0007669"/>
    <property type="project" value="InterPro"/>
</dbReference>
<name>A0A0U2WD90_9BACL</name>
<dbReference type="EMBL" id="CP013652">
    <property type="protein sequence ID" value="ALS25405.1"/>
    <property type="molecule type" value="Genomic_DNA"/>
</dbReference>
<dbReference type="PATRIC" id="fig|162209.4.peg.5441"/>
<evidence type="ECO:0000256" key="4">
    <source>
        <dbReference type="SAM" id="MobiDB-lite"/>
    </source>
</evidence>
<keyword evidence="7" id="KW-1185">Reference proteome</keyword>
<reference evidence="7" key="1">
    <citation type="submission" date="2015-12" db="EMBL/GenBank/DDBJ databases">
        <title>Complete genome sequences of two moderately thermophilic Paenibacillus species.</title>
        <authorList>
            <person name="Butler R.III."/>
            <person name="Wang J."/>
            <person name="Stark B.C."/>
            <person name="Pombert J.-F."/>
        </authorList>
    </citation>
    <scope>NUCLEOTIDE SEQUENCE [LARGE SCALE GENOMIC DNA]</scope>
    <source>
        <strain evidence="7">32O-Y</strain>
    </source>
</reference>
<organism evidence="6 7">
    <name type="scientific">Paenibacillus naphthalenovorans</name>
    <dbReference type="NCBI Taxonomy" id="162209"/>
    <lineage>
        <taxon>Bacteria</taxon>
        <taxon>Bacillati</taxon>
        <taxon>Bacillota</taxon>
        <taxon>Bacilli</taxon>
        <taxon>Bacillales</taxon>
        <taxon>Paenibacillaceae</taxon>
        <taxon>Paenibacillus</taxon>
    </lineage>
</organism>
<dbReference type="GO" id="GO:0055085">
    <property type="term" value="P:transmembrane transport"/>
    <property type="evidence" value="ECO:0007669"/>
    <property type="project" value="InterPro"/>
</dbReference>
<gene>
    <name evidence="6" type="ORF">IJ22_51460</name>
</gene>
<protein>
    <submittedName>
        <fullName evidence="6">C4-dicarboxylate ABC transporter</fullName>
    </submittedName>
</protein>
<reference evidence="6 7" key="2">
    <citation type="journal article" date="2016" name="Genome Announc.">
        <title>Complete Genome Sequences of Two Interactive Moderate Thermophiles, Paenibacillus napthalenovorans 32O-Y and Paenibacillus sp. 32O-W.</title>
        <authorList>
            <person name="Butler R.R.III."/>
            <person name="Wang J."/>
            <person name="Stark B.C."/>
            <person name="Pombert J.F."/>
        </authorList>
    </citation>
    <scope>NUCLEOTIDE SEQUENCE [LARGE SCALE GENOMIC DNA]</scope>
    <source>
        <strain evidence="6 7">32O-Y</strain>
    </source>
</reference>
<dbReference type="CDD" id="cd13679">
    <property type="entry name" value="PBP2_TRAP_YiaO_like"/>
    <property type="match status" value="1"/>
</dbReference>
<accession>A0A0U2WD90</accession>
<dbReference type="PANTHER" id="PTHR33376:SF7">
    <property type="entry name" value="C4-DICARBOXYLATE-BINDING PROTEIN DCTB"/>
    <property type="match status" value="1"/>
</dbReference>
<evidence type="ECO:0000313" key="7">
    <source>
        <dbReference type="Proteomes" id="UP000061660"/>
    </source>
</evidence>
<keyword evidence="3 5" id="KW-0732">Signal</keyword>
<dbReference type="RefSeq" id="WP_062411155.1">
    <property type="nucleotide sequence ID" value="NZ_BJCS01000016.1"/>
</dbReference>
<feature type="region of interest" description="Disordered" evidence="4">
    <location>
        <begin position="29"/>
        <end position="57"/>
    </location>
</feature>
<dbReference type="PIRSF" id="PIRSF006470">
    <property type="entry name" value="DctB"/>
    <property type="match status" value="1"/>
</dbReference>
<dbReference type="Pfam" id="PF03480">
    <property type="entry name" value="DctP"/>
    <property type="match status" value="1"/>
</dbReference>
<dbReference type="NCBIfam" id="NF037995">
    <property type="entry name" value="TRAP_S1"/>
    <property type="match status" value="1"/>
</dbReference>
<feature type="signal peptide" evidence="5">
    <location>
        <begin position="1"/>
        <end position="26"/>
    </location>
</feature>
<comment type="similarity">
    <text evidence="1">Belongs to the bacterial solute-binding protein 7 family.</text>
</comment>
<dbReference type="STRING" id="162209.IJ22_51460"/>
<keyword evidence="2" id="KW-0813">Transport</keyword>